<dbReference type="EMBL" id="BQNB010010286">
    <property type="protein sequence ID" value="GJS75195.1"/>
    <property type="molecule type" value="Genomic_DNA"/>
</dbReference>
<accession>A0ABQ4YBV2</accession>
<evidence type="ECO:0000313" key="1">
    <source>
        <dbReference type="EMBL" id="GJS75195.1"/>
    </source>
</evidence>
<name>A0ABQ4YBV2_9ASTR</name>
<evidence type="ECO:0000313" key="2">
    <source>
        <dbReference type="Proteomes" id="UP001151760"/>
    </source>
</evidence>
<comment type="caution">
    <text evidence="1">The sequence shown here is derived from an EMBL/GenBank/DDBJ whole genome shotgun (WGS) entry which is preliminary data.</text>
</comment>
<sequence length="95" mass="10603">MGVAAEPQRGGGSEVVGQRWSWWCGWFGDGGSVVWRQLGTRQWRWREWWRCGGEMVADEMVMDMRWWCYSGCGRSGDDDGDDDGCGGVVMGMAAG</sequence>
<protein>
    <submittedName>
        <fullName evidence="1">Uncharacterized protein</fullName>
    </submittedName>
</protein>
<organism evidence="1 2">
    <name type="scientific">Tanacetum coccineum</name>
    <dbReference type="NCBI Taxonomy" id="301880"/>
    <lineage>
        <taxon>Eukaryota</taxon>
        <taxon>Viridiplantae</taxon>
        <taxon>Streptophyta</taxon>
        <taxon>Embryophyta</taxon>
        <taxon>Tracheophyta</taxon>
        <taxon>Spermatophyta</taxon>
        <taxon>Magnoliopsida</taxon>
        <taxon>eudicotyledons</taxon>
        <taxon>Gunneridae</taxon>
        <taxon>Pentapetalae</taxon>
        <taxon>asterids</taxon>
        <taxon>campanulids</taxon>
        <taxon>Asterales</taxon>
        <taxon>Asteraceae</taxon>
        <taxon>Asteroideae</taxon>
        <taxon>Anthemideae</taxon>
        <taxon>Anthemidinae</taxon>
        <taxon>Tanacetum</taxon>
    </lineage>
</organism>
<reference evidence="1" key="2">
    <citation type="submission" date="2022-01" db="EMBL/GenBank/DDBJ databases">
        <authorList>
            <person name="Yamashiro T."/>
            <person name="Shiraishi A."/>
            <person name="Satake H."/>
            <person name="Nakayama K."/>
        </authorList>
    </citation>
    <scope>NUCLEOTIDE SEQUENCE</scope>
</reference>
<dbReference type="Proteomes" id="UP001151760">
    <property type="component" value="Unassembled WGS sequence"/>
</dbReference>
<reference evidence="1" key="1">
    <citation type="journal article" date="2022" name="Int. J. Mol. Sci.">
        <title>Draft Genome of Tanacetum Coccineum: Genomic Comparison of Closely Related Tanacetum-Family Plants.</title>
        <authorList>
            <person name="Yamashiro T."/>
            <person name="Shiraishi A."/>
            <person name="Nakayama K."/>
            <person name="Satake H."/>
        </authorList>
    </citation>
    <scope>NUCLEOTIDE SEQUENCE</scope>
</reference>
<keyword evidence="2" id="KW-1185">Reference proteome</keyword>
<proteinExistence type="predicted"/>
<gene>
    <name evidence="1" type="ORF">Tco_0725076</name>
</gene>